<keyword evidence="12" id="KW-0624">Polysaccharide degradation</keyword>
<evidence type="ECO:0000256" key="5">
    <source>
        <dbReference type="ARBA" id="ARBA00022525"/>
    </source>
</evidence>
<evidence type="ECO:0000256" key="6">
    <source>
        <dbReference type="ARBA" id="ARBA00022729"/>
    </source>
</evidence>
<evidence type="ECO:0000256" key="4">
    <source>
        <dbReference type="ARBA" id="ARBA00011245"/>
    </source>
</evidence>
<evidence type="ECO:0000256" key="12">
    <source>
        <dbReference type="ARBA" id="ARBA00023326"/>
    </source>
</evidence>
<feature type="signal peptide" evidence="19">
    <location>
        <begin position="1"/>
        <end position="22"/>
    </location>
</feature>
<dbReference type="GO" id="GO:0005576">
    <property type="term" value="C:extracellular region"/>
    <property type="evidence" value="ECO:0007669"/>
    <property type="project" value="UniProtKB-SubCell"/>
</dbReference>
<dbReference type="InterPro" id="IPR050386">
    <property type="entry name" value="Glycosyl_hydrolase_5"/>
</dbReference>
<dbReference type="Proteomes" id="UP000054771">
    <property type="component" value="Unassembled WGS sequence"/>
</dbReference>
<dbReference type="GO" id="GO:0009251">
    <property type="term" value="P:glucan catabolic process"/>
    <property type="evidence" value="ECO:0007669"/>
    <property type="project" value="TreeGrafter"/>
</dbReference>
<evidence type="ECO:0000256" key="2">
    <source>
        <dbReference type="ARBA" id="ARBA00004613"/>
    </source>
</evidence>
<protein>
    <recommendedName>
        <fullName evidence="15">glucan 1,3-beta-glucosidase</fullName>
        <ecNumber evidence="15">3.2.1.58</ecNumber>
    </recommendedName>
    <alternativeName>
        <fullName evidence="17">Exo-1,3-beta-glucanase 1</fullName>
    </alternativeName>
    <alternativeName>
        <fullName evidence="16">Exo-1,3-beta-glucanase A</fullName>
    </alternativeName>
</protein>
<evidence type="ECO:0000256" key="14">
    <source>
        <dbReference type="ARBA" id="ARBA00037254"/>
    </source>
</evidence>
<dbReference type="PANTHER" id="PTHR31297:SF1">
    <property type="entry name" value="GLUCAN 1,3-BETA-GLUCOSIDASE I_II-RELATED"/>
    <property type="match status" value="1"/>
</dbReference>
<feature type="domain" description="Glycoside hydrolase family 5" evidence="20">
    <location>
        <begin position="83"/>
        <end position="311"/>
    </location>
</feature>
<dbReference type="GO" id="GO:0071555">
    <property type="term" value="P:cell wall organization"/>
    <property type="evidence" value="ECO:0007669"/>
    <property type="project" value="UniProtKB-KW"/>
</dbReference>
<comment type="catalytic activity">
    <reaction evidence="13">
        <text>Successive hydrolysis of beta-D-glucose units from the non-reducing ends of (1-&gt;3)-beta-D-glucans, releasing alpha-glucose.</text>
        <dbReference type="EC" id="3.2.1.58"/>
    </reaction>
</comment>
<dbReference type="EMBL" id="CDMC01000013">
    <property type="protein sequence ID" value="CEL09096.1"/>
    <property type="molecule type" value="Genomic_DNA"/>
</dbReference>
<evidence type="ECO:0000256" key="18">
    <source>
        <dbReference type="RuleBase" id="RU361153"/>
    </source>
</evidence>
<comment type="subunit">
    <text evidence="4">Monomer.</text>
</comment>
<gene>
    <name evidence="21" type="ORF">ASPCAL12238</name>
</gene>
<evidence type="ECO:0000256" key="11">
    <source>
        <dbReference type="ARBA" id="ARBA00023316"/>
    </source>
</evidence>
<keyword evidence="9" id="KW-0119">Carbohydrate metabolism</keyword>
<evidence type="ECO:0000256" key="1">
    <source>
        <dbReference type="ARBA" id="ARBA00001936"/>
    </source>
</evidence>
<dbReference type="EC" id="3.2.1.58" evidence="15"/>
<dbReference type="Gene3D" id="3.20.20.80">
    <property type="entry name" value="Glycosidases"/>
    <property type="match status" value="1"/>
</dbReference>
<evidence type="ECO:0000313" key="22">
    <source>
        <dbReference type="Proteomes" id="UP000054771"/>
    </source>
</evidence>
<keyword evidence="8" id="KW-0464">Manganese</keyword>
<name>A0A0U5GEJ5_ASPCI</name>
<organism evidence="21 22">
    <name type="scientific">Aspergillus calidoustus</name>
    <dbReference type="NCBI Taxonomy" id="454130"/>
    <lineage>
        <taxon>Eukaryota</taxon>
        <taxon>Fungi</taxon>
        <taxon>Dikarya</taxon>
        <taxon>Ascomycota</taxon>
        <taxon>Pezizomycotina</taxon>
        <taxon>Eurotiomycetes</taxon>
        <taxon>Eurotiomycetidae</taxon>
        <taxon>Eurotiales</taxon>
        <taxon>Aspergillaceae</taxon>
        <taxon>Aspergillus</taxon>
        <taxon>Aspergillus subgen. Nidulantes</taxon>
    </lineage>
</organism>
<comment type="subcellular location">
    <subcellularLocation>
        <location evidence="2">Secreted</location>
    </subcellularLocation>
</comment>
<keyword evidence="7 18" id="KW-0378">Hydrolase</keyword>
<evidence type="ECO:0000256" key="16">
    <source>
        <dbReference type="ARBA" id="ARBA00041261"/>
    </source>
</evidence>
<dbReference type="Pfam" id="PF00150">
    <property type="entry name" value="Cellulase"/>
    <property type="match status" value="1"/>
</dbReference>
<feature type="chain" id="PRO_5006857799" description="glucan 1,3-beta-glucosidase" evidence="19">
    <location>
        <begin position="23"/>
        <end position="416"/>
    </location>
</feature>
<evidence type="ECO:0000256" key="17">
    <source>
        <dbReference type="ARBA" id="ARBA00041265"/>
    </source>
</evidence>
<keyword evidence="22" id="KW-1185">Reference proteome</keyword>
<sequence>MFSRLSKKAILALSLLSVGTSAARVRLQSRQLPNDGIVRGVNLGGWFVLEPWITPSLFDEAGDGAVDEYTLTEILGKGEAAARLSKHWNSFITLGDFAQIAQAGLTHVRIPIGYWAVAPIEGEPYVDGQLEYLDQAVSWAAANNLEVIVDLHGAPGSQNGFDNSGRRGPIQWQSGDTVYQTIRAFEVLAERYLRDGSVVTAIEALNEPHVPAGVSTDGLREYYNNALAAVRKNSSDVTLVIHDGFLQTESWNGFLTGQGVVMDTHHYEVFENRQLAMNIDEHVNSACQFGSQHLLAVDKPVIVGEWTGALTDCTKYLNGKGVGVRYEGTLASAALLGACGSKSVGSVAGLSAEEIVNTRRFIEAQLDAYELKNGWVFWTWKTEGAPGWDMQDLIANGVFPQPLTDRKYPNQCGFSA</sequence>
<dbReference type="STRING" id="454130.A0A0U5GEJ5"/>
<comment type="function">
    <text evidence="14">Beta-glucanases participate in the metabolism of beta-glucan, the main structural component of the cell wall. It could also function biosynthetically as a transglycosylase.</text>
</comment>
<accession>A0A0U5GEJ5</accession>
<evidence type="ECO:0000256" key="9">
    <source>
        <dbReference type="ARBA" id="ARBA00023277"/>
    </source>
</evidence>
<keyword evidence="5" id="KW-0964">Secreted</keyword>
<dbReference type="GO" id="GO:0009986">
    <property type="term" value="C:cell surface"/>
    <property type="evidence" value="ECO:0007669"/>
    <property type="project" value="TreeGrafter"/>
</dbReference>
<keyword evidence="10 18" id="KW-0326">Glycosidase</keyword>
<reference evidence="22" key="1">
    <citation type="journal article" date="2016" name="Genome Announc.">
        <title>Draft genome sequences of fungus Aspergillus calidoustus.</title>
        <authorList>
            <person name="Horn F."/>
            <person name="Linde J."/>
            <person name="Mattern D.J."/>
            <person name="Walther G."/>
            <person name="Guthke R."/>
            <person name="Scherlach K."/>
            <person name="Martin K."/>
            <person name="Brakhage A.A."/>
            <person name="Petzke L."/>
            <person name="Valiante V."/>
        </authorList>
    </citation>
    <scope>NUCLEOTIDE SEQUENCE [LARGE SCALE GENOMIC DNA]</scope>
    <source>
        <strain evidence="22">SF006504</strain>
    </source>
</reference>
<dbReference type="OrthoDB" id="62120at2759"/>
<dbReference type="PANTHER" id="PTHR31297">
    <property type="entry name" value="GLUCAN ENDO-1,6-BETA-GLUCOSIDASE B"/>
    <property type="match status" value="1"/>
</dbReference>
<evidence type="ECO:0000313" key="21">
    <source>
        <dbReference type="EMBL" id="CEL09096.1"/>
    </source>
</evidence>
<dbReference type="AlphaFoldDB" id="A0A0U5GEJ5"/>
<evidence type="ECO:0000256" key="8">
    <source>
        <dbReference type="ARBA" id="ARBA00023211"/>
    </source>
</evidence>
<evidence type="ECO:0000256" key="13">
    <source>
        <dbReference type="ARBA" id="ARBA00036824"/>
    </source>
</evidence>
<dbReference type="InterPro" id="IPR017853">
    <property type="entry name" value="GH"/>
</dbReference>
<dbReference type="SUPFAM" id="SSF51445">
    <property type="entry name" value="(Trans)glycosidases"/>
    <property type="match status" value="1"/>
</dbReference>
<keyword evidence="6 19" id="KW-0732">Signal</keyword>
<evidence type="ECO:0000256" key="19">
    <source>
        <dbReference type="SAM" id="SignalP"/>
    </source>
</evidence>
<comment type="similarity">
    <text evidence="3 18">Belongs to the glycosyl hydrolase 5 (cellulase A) family.</text>
</comment>
<evidence type="ECO:0000256" key="10">
    <source>
        <dbReference type="ARBA" id="ARBA00023295"/>
    </source>
</evidence>
<dbReference type="FunFam" id="3.20.20.80:FF:000033">
    <property type="entry name" value="Glucan 1,3-beta-glucosidase A"/>
    <property type="match status" value="1"/>
</dbReference>
<comment type="cofactor">
    <cofactor evidence="1">
        <name>Mn(2+)</name>
        <dbReference type="ChEBI" id="CHEBI:29035"/>
    </cofactor>
</comment>
<proteinExistence type="inferred from homology"/>
<evidence type="ECO:0000256" key="3">
    <source>
        <dbReference type="ARBA" id="ARBA00005641"/>
    </source>
</evidence>
<evidence type="ECO:0000259" key="20">
    <source>
        <dbReference type="Pfam" id="PF00150"/>
    </source>
</evidence>
<dbReference type="OMA" id="GWDMQDL"/>
<keyword evidence="11" id="KW-0961">Cell wall biogenesis/degradation</keyword>
<dbReference type="GO" id="GO:0004338">
    <property type="term" value="F:glucan exo-1,3-beta-glucosidase activity"/>
    <property type="evidence" value="ECO:0007669"/>
    <property type="project" value="UniProtKB-EC"/>
</dbReference>
<evidence type="ECO:0000256" key="15">
    <source>
        <dbReference type="ARBA" id="ARBA00038929"/>
    </source>
</evidence>
<dbReference type="InterPro" id="IPR001547">
    <property type="entry name" value="Glyco_hydro_5"/>
</dbReference>
<evidence type="ECO:0000256" key="7">
    <source>
        <dbReference type="ARBA" id="ARBA00022801"/>
    </source>
</evidence>